<dbReference type="PROSITE" id="PS51790">
    <property type="entry name" value="MSRB"/>
    <property type="match status" value="1"/>
</dbReference>
<dbReference type="EMBL" id="JAERSE020000001">
    <property type="protein sequence ID" value="MCA6065562.1"/>
    <property type="molecule type" value="Genomic_DNA"/>
</dbReference>
<evidence type="ECO:0000256" key="6">
    <source>
        <dbReference type="ARBA" id="ARBA00047806"/>
    </source>
</evidence>
<dbReference type="PANTHER" id="PTHR10173">
    <property type="entry name" value="METHIONINE SULFOXIDE REDUCTASE"/>
    <property type="match status" value="1"/>
</dbReference>
<dbReference type="Pfam" id="PF01641">
    <property type="entry name" value="SelR"/>
    <property type="match status" value="1"/>
</dbReference>
<evidence type="ECO:0000256" key="2">
    <source>
        <dbReference type="ARBA" id="ARBA00011017"/>
    </source>
</evidence>
<dbReference type="GO" id="GO:0033743">
    <property type="term" value="F:peptide-methionine (R)-S-oxide reductase activity"/>
    <property type="evidence" value="ECO:0007669"/>
    <property type="project" value="UniProtKB-EC"/>
</dbReference>
<evidence type="ECO:0000256" key="7">
    <source>
        <dbReference type="ARBA" id="ARBA00048488"/>
    </source>
</evidence>
<dbReference type="PANTHER" id="PTHR10173:SF59">
    <property type="entry name" value="PEPTIDE METHIONINE SULFOXIDE REDUCTASE MSRA_MSRB"/>
    <property type="match status" value="1"/>
</dbReference>
<evidence type="ECO:0000259" key="11">
    <source>
        <dbReference type="PROSITE" id="PS51790"/>
    </source>
</evidence>
<dbReference type="Pfam" id="PF01625">
    <property type="entry name" value="PMSR"/>
    <property type="match status" value="1"/>
</dbReference>
<dbReference type="InterPro" id="IPR002569">
    <property type="entry name" value="Met_Sox_Rdtase_MsrA_dom"/>
</dbReference>
<dbReference type="InterPro" id="IPR028427">
    <property type="entry name" value="Met_Sox_Rdtase_MsrB"/>
</dbReference>
<dbReference type="EC" id="1.8.4.11" evidence="10"/>
<sequence>MKNILILLGVILGIAVFARSCGDAKPKSTDNKNENETIMDNKNVKEIYFAGGCFWGTEHFFQQIRGVVGTEVGYANGNKKDPTYEEVVSHTTGFAETVKVKYDPEQVDLKLLIDLYFKTIDPTSVDKQGNDRGNQYRTGIYSTDKETEALVKAEVEKLAKNYNKPVVVETIPLKNFYKAEDYHQDYLDKNPGGYCHIEPGLFEMARNANPLPKKQTKEMKYQKQDKAALKKELTAEQYNVTQENGTERPFQNEYWDETREGIYVDITTGEPLFISTDKFESGCGWPSFSKPITKNLIDEKLDRSAGMTRVEVRSKTGDAHLGHVFNDGPEDKGGLRYCINSASLKFIPKAEMKAKGYGDYISLLEKDKK</sequence>
<dbReference type="InterPro" id="IPR036509">
    <property type="entry name" value="Met_Sox_Rdtase_MsrA_sf"/>
</dbReference>
<comment type="similarity">
    <text evidence="9">Belongs to the MsrB Met sulfoxide reductase family.</text>
</comment>
<dbReference type="SUPFAM" id="SSF51316">
    <property type="entry name" value="Mss4-like"/>
    <property type="match status" value="1"/>
</dbReference>
<organism evidence="12 13">
    <name type="scientific">Chryseobacterium tagetis</name>
    <dbReference type="NCBI Taxonomy" id="2801334"/>
    <lineage>
        <taxon>Bacteria</taxon>
        <taxon>Pseudomonadati</taxon>
        <taxon>Bacteroidota</taxon>
        <taxon>Flavobacteriia</taxon>
        <taxon>Flavobacteriales</taxon>
        <taxon>Weeksellaceae</taxon>
        <taxon>Chryseobacterium group</taxon>
        <taxon>Chryseobacterium</taxon>
    </lineage>
</organism>
<comment type="caution">
    <text evidence="9">Lacks conserved residue(s) required for the propagation of feature annotation.</text>
</comment>
<dbReference type="SUPFAM" id="SSF55068">
    <property type="entry name" value="Peptide methionine sulfoxide reductase"/>
    <property type="match status" value="1"/>
</dbReference>
<evidence type="ECO:0000256" key="9">
    <source>
        <dbReference type="HAMAP-Rule" id="MF_01400"/>
    </source>
</evidence>
<evidence type="ECO:0000313" key="12">
    <source>
        <dbReference type="EMBL" id="MCA6065562.1"/>
    </source>
</evidence>
<accession>A0ABS7ZVE6</accession>
<evidence type="ECO:0000313" key="13">
    <source>
        <dbReference type="Proteomes" id="UP000618240"/>
    </source>
</evidence>
<dbReference type="HAMAP" id="MF_01401">
    <property type="entry name" value="MsrA"/>
    <property type="match status" value="1"/>
</dbReference>
<dbReference type="NCBIfam" id="TIGR00357">
    <property type="entry name" value="peptide-methionine (R)-S-oxide reductase MsrB"/>
    <property type="match status" value="1"/>
</dbReference>
<keyword evidence="4" id="KW-0511">Multifunctional enzyme</keyword>
<dbReference type="InterPro" id="IPR011057">
    <property type="entry name" value="Mss4-like_sf"/>
</dbReference>
<dbReference type="Gene3D" id="2.170.150.20">
    <property type="entry name" value="Peptide methionine sulfoxide reductase"/>
    <property type="match status" value="1"/>
</dbReference>
<evidence type="ECO:0000256" key="1">
    <source>
        <dbReference type="ARBA" id="ARBA00008076"/>
    </source>
</evidence>
<proteinExistence type="inferred from homology"/>
<feature type="domain" description="MsrB" evidence="11">
    <location>
        <begin position="226"/>
        <end position="349"/>
    </location>
</feature>
<evidence type="ECO:0000256" key="4">
    <source>
        <dbReference type="ARBA" id="ARBA00023268"/>
    </source>
</evidence>
<comment type="caution">
    <text evidence="12">The sequence shown here is derived from an EMBL/GenBank/DDBJ whole genome shotgun (WGS) entry which is preliminary data.</text>
</comment>
<gene>
    <name evidence="9 12" type="primary">msrB</name>
    <name evidence="10" type="synonym">msrA</name>
    <name evidence="12" type="ORF">JI747_000140</name>
</gene>
<comment type="similarity">
    <text evidence="1">In the C-terminal section; belongs to the MsrB Met sulfoxide reductase family.</text>
</comment>
<dbReference type="InterPro" id="IPR002579">
    <property type="entry name" value="Met_Sox_Rdtase_MsrB_dom"/>
</dbReference>
<evidence type="ECO:0000256" key="5">
    <source>
        <dbReference type="ARBA" id="ARBA00024679"/>
    </source>
</evidence>
<dbReference type="HAMAP" id="MF_01400">
    <property type="entry name" value="MsrB"/>
    <property type="match status" value="1"/>
</dbReference>
<comment type="catalytic activity">
    <reaction evidence="7 9">
        <text>L-methionyl-[protein] + [thioredoxin]-disulfide + H2O = L-methionyl-(R)-S-oxide-[protein] + [thioredoxin]-dithiol</text>
        <dbReference type="Rhea" id="RHEA:24164"/>
        <dbReference type="Rhea" id="RHEA-COMP:10698"/>
        <dbReference type="Rhea" id="RHEA-COMP:10700"/>
        <dbReference type="Rhea" id="RHEA-COMP:12313"/>
        <dbReference type="Rhea" id="RHEA-COMP:12314"/>
        <dbReference type="ChEBI" id="CHEBI:15377"/>
        <dbReference type="ChEBI" id="CHEBI:16044"/>
        <dbReference type="ChEBI" id="CHEBI:29950"/>
        <dbReference type="ChEBI" id="CHEBI:45764"/>
        <dbReference type="ChEBI" id="CHEBI:50058"/>
        <dbReference type="EC" id="1.8.4.12"/>
    </reaction>
</comment>
<dbReference type="Gene3D" id="3.30.1060.10">
    <property type="entry name" value="Peptide methionine sulphoxide reductase MsrA"/>
    <property type="match status" value="1"/>
</dbReference>
<comment type="function">
    <text evidence="5 10">Has an important function as a repair enzyme for proteins that have been inactivated by oxidation. Catalyzes the reversible oxidation-reduction of methionine sulfoxide in proteins to methionine.</text>
</comment>
<comment type="catalytic activity">
    <reaction evidence="8 10">
        <text>[thioredoxin]-disulfide + L-methionine + H2O = L-methionine (S)-S-oxide + [thioredoxin]-dithiol</text>
        <dbReference type="Rhea" id="RHEA:19993"/>
        <dbReference type="Rhea" id="RHEA-COMP:10698"/>
        <dbReference type="Rhea" id="RHEA-COMP:10700"/>
        <dbReference type="ChEBI" id="CHEBI:15377"/>
        <dbReference type="ChEBI" id="CHEBI:29950"/>
        <dbReference type="ChEBI" id="CHEBI:50058"/>
        <dbReference type="ChEBI" id="CHEBI:57844"/>
        <dbReference type="ChEBI" id="CHEBI:58772"/>
        <dbReference type="EC" id="1.8.4.11"/>
    </reaction>
</comment>
<evidence type="ECO:0000256" key="3">
    <source>
        <dbReference type="ARBA" id="ARBA00023002"/>
    </source>
</evidence>
<comment type="similarity">
    <text evidence="2">In the N-terminal section; belongs to the MsrA Met sulfoxide reductase family.</text>
</comment>
<protein>
    <recommendedName>
        <fullName evidence="9 10">Multifunctional fusion protein</fullName>
    </recommendedName>
    <domain>
        <recommendedName>
            <fullName evidence="10">Peptide methionine sulfoxide reductase MsrA</fullName>
            <shortName evidence="10">Protein-methionine-S-oxide reductase</shortName>
            <ecNumber evidence="10">1.8.4.11</ecNumber>
        </recommendedName>
        <alternativeName>
            <fullName evidence="10">Peptide-methionine (S)-S-oxide reductase</fullName>
            <shortName evidence="10">Peptide Met(O) reductase</shortName>
        </alternativeName>
    </domain>
    <domain>
        <recommendedName>
            <fullName evidence="9">Peptide methionine sulfoxide reductase MsrB</fullName>
            <ecNumber evidence="9">1.8.4.12</ecNumber>
        </recommendedName>
        <alternativeName>
            <fullName evidence="9">Peptide-methionine (R)-S-oxide reductase</fullName>
        </alternativeName>
    </domain>
</protein>
<comment type="similarity">
    <text evidence="10">Belongs to the MsrA Met sulfoxide reductase family.</text>
</comment>
<dbReference type="RefSeq" id="WP_225685419.1">
    <property type="nucleotide sequence ID" value="NZ_JAERSE020000001.1"/>
</dbReference>
<name>A0ABS7ZVE6_9FLAO</name>
<evidence type="ECO:0000256" key="10">
    <source>
        <dbReference type="HAMAP-Rule" id="MF_01401"/>
    </source>
</evidence>
<reference evidence="12 13" key="1">
    <citation type="submission" date="2021-09" db="EMBL/GenBank/DDBJ databases">
        <title>Genome sequencing and assembly of Chryseobacterium sp. RG1.</title>
        <authorList>
            <person name="Chhetri G."/>
        </authorList>
    </citation>
    <scope>NUCLEOTIDE SEQUENCE [LARGE SCALE GENOMIC DNA]</scope>
    <source>
        <strain evidence="12 13">RG1</strain>
    </source>
</reference>
<evidence type="ECO:0000256" key="8">
    <source>
        <dbReference type="ARBA" id="ARBA00048782"/>
    </source>
</evidence>
<feature type="active site" description="Nucleophile" evidence="9">
    <location>
        <position position="338"/>
    </location>
</feature>
<comment type="catalytic activity">
    <reaction evidence="6 10">
        <text>L-methionyl-[protein] + [thioredoxin]-disulfide + H2O = L-methionyl-(S)-S-oxide-[protein] + [thioredoxin]-dithiol</text>
        <dbReference type="Rhea" id="RHEA:14217"/>
        <dbReference type="Rhea" id="RHEA-COMP:10698"/>
        <dbReference type="Rhea" id="RHEA-COMP:10700"/>
        <dbReference type="Rhea" id="RHEA-COMP:12313"/>
        <dbReference type="Rhea" id="RHEA-COMP:12315"/>
        <dbReference type="ChEBI" id="CHEBI:15377"/>
        <dbReference type="ChEBI" id="CHEBI:16044"/>
        <dbReference type="ChEBI" id="CHEBI:29950"/>
        <dbReference type="ChEBI" id="CHEBI:44120"/>
        <dbReference type="ChEBI" id="CHEBI:50058"/>
        <dbReference type="EC" id="1.8.4.11"/>
    </reaction>
</comment>
<keyword evidence="13" id="KW-1185">Reference proteome</keyword>
<keyword evidence="3 9" id="KW-0560">Oxidoreductase</keyword>
<dbReference type="EC" id="1.8.4.12" evidence="9"/>
<feature type="active site" evidence="10">
    <location>
        <position position="53"/>
    </location>
</feature>
<dbReference type="NCBIfam" id="TIGR00401">
    <property type="entry name" value="msrA"/>
    <property type="match status" value="1"/>
</dbReference>
<dbReference type="Proteomes" id="UP000618240">
    <property type="component" value="Unassembled WGS sequence"/>
</dbReference>